<evidence type="ECO:0000256" key="5">
    <source>
        <dbReference type="PROSITE-ProRule" id="PRU00808"/>
    </source>
</evidence>
<evidence type="ECO:0000313" key="8">
    <source>
        <dbReference type="EMBL" id="CAL8101562.1"/>
    </source>
</evidence>
<gene>
    <name evidence="8" type="ORF">ODALV1_LOCUS10880</name>
</gene>
<dbReference type="Proteomes" id="UP001642540">
    <property type="component" value="Unassembled WGS sequence"/>
</dbReference>
<keyword evidence="4 6" id="KW-0539">Nucleus</keyword>
<dbReference type="PROSITE" id="PS00388">
    <property type="entry name" value="PROTEASOME_ALPHA_1"/>
    <property type="match status" value="1"/>
</dbReference>
<evidence type="ECO:0000313" key="9">
    <source>
        <dbReference type="Proteomes" id="UP001642540"/>
    </source>
</evidence>
<dbReference type="PROSITE" id="PS51475">
    <property type="entry name" value="PROTEASOME_ALPHA_2"/>
    <property type="match status" value="1"/>
</dbReference>
<dbReference type="InterPro" id="IPR035144">
    <property type="entry name" value="Proteasome_alpha1"/>
</dbReference>
<evidence type="ECO:0000256" key="3">
    <source>
        <dbReference type="ARBA" id="ARBA00022942"/>
    </source>
</evidence>
<evidence type="ECO:0000259" key="7">
    <source>
        <dbReference type="PROSITE" id="PS00388"/>
    </source>
</evidence>
<dbReference type="Gene3D" id="3.60.20.10">
    <property type="entry name" value="Glutamine Phosphoribosylpyrophosphate, subunit 1, domain 1"/>
    <property type="match status" value="1"/>
</dbReference>
<protein>
    <recommendedName>
        <fullName evidence="6">Proteasome subunit alpha type</fullName>
    </recommendedName>
</protein>
<dbReference type="Pfam" id="PF10584">
    <property type="entry name" value="Proteasome_A_N"/>
    <property type="match status" value="1"/>
</dbReference>
<keyword evidence="3 5" id="KW-0647">Proteasome</keyword>
<keyword evidence="9" id="KW-1185">Reference proteome</keyword>
<dbReference type="Pfam" id="PF00227">
    <property type="entry name" value="Proteasome"/>
    <property type="match status" value="1"/>
</dbReference>
<comment type="function">
    <text evidence="1">The proteasome is a multicatalytic proteinase complex which is characterized by its ability to cleave peptides with Arg, Phe, Tyr, Leu, and Glu adjacent to the leaving group at neutral or slightly basic pH. The proteasome has an ATP-dependent proteolytic activity.</text>
</comment>
<feature type="domain" description="Proteasome alpha-type subunits" evidence="7">
    <location>
        <begin position="6"/>
        <end position="28"/>
    </location>
</feature>
<evidence type="ECO:0000256" key="2">
    <source>
        <dbReference type="ARBA" id="ARBA00022490"/>
    </source>
</evidence>
<dbReference type="InterPro" id="IPR000426">
    <property type="entry name" value="Proteasome_asu_N"/>
</dbReference>
<accession>A0ABP1QM44</accession>
<dbReference type="EMBL" id="CAXLJM020000033">
    <property type="protein sequence ID" value="CAL8101562.1"/>
    <property type="molecule type" value="Genomic_DNA"/>
</dbReference>
<dbReference type="InterPro" id="IPR050115">
    <property type="entry name" value="Proteasome_alpha"/>
</dbReference>
<comment type="subunit">
    <text evidence="6">The 20S proteasome core is composed of 28 subunits that are arranged in four stacked rings, resulting in a barrel-shaped structure. The two end rings are each formed by seven alpha subunits, and the two central rings are each formed by seven beta subunits.</text>
</comment>
<name>A0ABP1QM44_9HEXA</name>
<evidence type="ECO:0000256" key="4">
    <source>
        <dbReference type="ARBA" id="ARBA00023242"/>
    </source>
</evidence>
<dbReference type="PANTHER" id="PTHR11599">
    <property type="entry name" value="PROTEASOME SUBUNIT ALPHA/BETA"/>
    <property type="match status" value="1"/>
</dbReference>
<evidence type="ECO:0000256" key="6">
    <source>
        <dbReference type="RuleBase" id="RU000551"/>
    </source>
</evidence>
<comment type="caution">
    <text evidence="8">The sequence shown here is derived from an EMBL/GenBank/DDBJ whole genome shotgun (WGS) entry which is preliminary data.</text>
</comment>
<dbReference type="CDD" id="cd03749">
    <property type="entry name" value="proteasome_alpha_type_1"/>
    <property type="match status" value="1"/>
</dbReference>
<keyword evidence="2 6" id="KW-0963">Cytoplasm</keyword>
<dbReference type="InterPro" id="IPR001353">
    <property type="entry name" value="Proteasome_sua/b"/>
</dbReference>
<sequence length="236" mass="26606">MFRNQYDSDVTVWSPAGRLHQVEYAMEAVKQGSATVGVKSNTHAVIVALKRAASDLAAHQKKIIPVDEHMGVSISGLTADARLMVRWMRMECLNHKYADDVPLPVGRLMSQLGNKMQMSTQRYDRRPYGVGLLVIGYDTQGPHLYQTCPSANYYDCKAMAIGARSQSARTYLEKHLDTFSSSNLQELVAHALRALRDTLPAEMELNNKVISCFSCTMKMKHFYFAETNSIIWHFPL</sequence>
<comment type="subcellular location">
    <subcellularLocation>
        <location evidence="6">Cytoplasm</location>
    </subcellularLocation>
    <subcellularLocation>
        <location evidence="6">Nucleus</location>
    </subcellularLocation>
</comment>
<dbReference type="InterPro" id="IPR029055">
    <property type="entry name" value="Ntn_hydrolases_N"/>
</dbReference>
<proteinExistence type="inferred from homology"/>
<reference evidence="8 9" key="1">
    <citation type="submission" date="2024-08" db="EMBL/GenBank/DDBJ databases">
        <authorList>
            <person name="Cucini C."/>
            <person name="Frati F."/>
        </authorList>
    </citation>
    <scope>NUCLEOTIDE SEQUENCE [LARGE SCALE GENOMIC DNA]</scope>
</reference>
<comment type="similarity">
    <text evidence="5 6">Belongs to the peptidase T1A family.</text>
</comment>
<dbReference type="SUPFAM" id="SSF56235">
    <property type="entry name" value="N-terminal nucleophile aminohydrolases (Ntn hydrolases)"/>
    <property type="match status" value="1"/>
</dbReference>
<organism evidence="8 9">
    <name type="scientific">Orchesella dallaii</name>
    <dbReference type="NCBI Taxonomy" id="48710"/>
    <lineage>
        <taxon>Eukaryota</taxon>
        <taxon>Metazoa</taxon>
        <taxon>Ecdysozoa</taxon>
        <taxon>Arthropoda</taxon>
        <taxon>Hexapoda</taxon>
        <taxon>Collembola</taxon>
        <taxon>Entomobryomorpha</taxon>
        <taxon>Entomobryoidea</taxon>
        <taxon>Orchesellidae</taxon>
        <taxon>Orchesellinae</taxon>
        <taxon>Orchesella</taxon>
    </lineage>
</organism>
<evidence type="ECO:0000256" key="1">
    <source>
        <dbReference type="ARBA" id="ARBA00002000"/>
    </source>
</evidence>
<dbReference type="SMART" id="SM00948">
    <property type="entry name" value="Proteasome_A_N"/>
    <property type="match status" value="1"/>
</dbReference>
<dbReference type="InterPro" id="IPR023332">
    <property type="entry name" value="Proteasome_alpha-type"/>
</dbReference>